<protein>
    <submittedName>
        <fullName evidence="2">Enoyl-CoA hydratase/isomerase family protein</fullName>
    </submittedName>
</protein>
<reference evidence="2" key="1">
    <citation type="submission" date="2021-04" db="EMBL/GenBank/DDBJ databases">
        <title>Oceanospirillales bacteria with DddD are important DMSP degraders in coastal seawater.</title>
        <authorList>
            <person name="Liu J."/>
        </authorList>
    </citation>
    <scope>NUCLEOTIDE SEQUENCE</scope>
    <source>
        <strain evidence="2">D13-1</strain>
    </source>
</reference>
<dbReference type="PANTHER" id="PTHR43459">
    <property type="entry name" value="ENOYL-COA HYDRATASE"/>
    <property type="match status" value="1"/>
</dbReference>
<dbReference type="CDD" id="cd06558">
    <property type="entry name" value="crotonase-like"/>
    <property type="match status" value="1"/>
</dbReference>
<evidence type="ECO:0000313" key="3">
    <source>
        <dbReference type="Proteomes" id="UP001058461"/>
    </source>
</evidence>
<dbReference type="PANTHER" id="PTHR43459:SF1">
    <property type="entry name" value="EG:BACN32G11.4 PROTEIN"/>
    <property type="match status" value="1"/>
</dbReference>
<dbReference type="InterPro" id="IPR029045">
    <property type="entry name" value="ClpP/crotonase-like_dom_sf"/>
</dbReference>
<dbReference type="Pfam" id="PF00378">
    <property type="entry name" value="ECH_1"/>
    <property type="match status" value="1"/>
</dbReference>
<dbReference type="RefSeq" id="WP_255854408.1">
    <property type="nucleotide sequence ID" value="NZ_CP073347.1"/>
</dbReference>
<dbReference type="InterPro" id="IPR014748">
    <property type="entry name" value="Enoyl-CoA_hydra_C"/>
</dbReference>
<name>A0ABY5HJP5_9GAMM</name>
<keyword evidence="3" id="KW-1185">Reference proteome</keyword>
<proteinExistence type="inferred from homology"/>
<gene>
    <name evidence="2" type="ORF">KDW95_01250</name>
</gene>
<accession>A0ABY5HJP5</accession>
<dbReference type="Gene3D" id="3.90.226.10">
    <property type="entry name" value="2-enoyl-CoA Hydratase, Chain A, domain 1"/>
    <property type="match status" value="1"/>
</dbReference>
<evidence type="ECO:0000256" key="1">
    <source>
        <dbReference type="ARBA" id="ARBA00005254"/>
    </source>
</evidence>
<dbReference type="SUPFAM" id="SSF52096">
    <property type="entry name" value="ClpP/crotonase"/>
    <property type="match status" value="1"/>
</dbReference>
<dbReference type="InterPro" id="IPR001753">
    <property type="entry name" value="Enoyl-CoA_hydra/iso"/>
</dbReference>
<organism evidence="2 3">
    <name type="scientific">Marinobacterium rhizophilum</name>
    <dbReference type="NCBI Taxonomy" id="420402"/>
    <lineage>
        <taxon>Bacteria</taxon>
        <taxon>Pseudomonadati</taxon>
        <taxon>Pseudomonadota</taxon>
        <taxon>Gammaproteobacteria</taxon>
        <taxon>Oceanospirillales</taxon>
        <taxon>Oceanospirillaceae</taxon>
        <taxon>Marinobacterium</taxon>
    </lineage>
</organism>
<dbReference type="Proteomes" id="UP001058461">
    <property type="component" value="Chromosome"/>
</dbReference>
<dbReference type="EMBL" id="CP073347">
    <property type="protein sequence ID" value="UTW12339.1"/>
    <property type="molecule type" value="Genomic_DNA"/>
</dbReference>
<dbReference type="Gene3D" id="1.10.12.10">
    <property type="entry name" value="Lyase 2-enoyl-coa Hydratase, Chain A, domain 2"/>
    <property type="match status" value="1"/>
</dbReference>
<evidence type="ECO:0000313" key="2">
    <source>
        <dbReference type="EMBL" id="UTW12339.1"/>
    </source>
</evidence>
<comment type="similarity">
    <text evidence="1">Belongs to the enoyl-CoA hydratase/isomerase family.</text>
</comment>
<sequence length="263" mass="28707">MRNLIKFESHARIAIITIDRPDELNALSEAALRELQLIVQRIQQSTEVRAVILKGEGKSFCAGGDIGFFYQVVKMEPALRPAEVRAYVGLAHEVIAQLAALEVPLIVCAQGPVAGFGLSLCCLADVLIADENTKFVPAYIGLGATPDGGLSHNLPVLIGERKALQLLLTNQVFGAFDAEKWGLVSGVVESSKLMDSAIQYAEKIVNGPLKAIINTRQLIKKDRLSELKNQLELELESFAECVMTADFVEGVMAFVEKRKPEFV</sequence>